<dbReference type="SUPFAM" id="SSF82171">
    <property type="entry name" value="DPP6 N-terminal domain-like"/>
    <property type="match status" value="1"/>
</dbReference>
<keyword evidence="1" id="KW-0677">Repeat</keyword>
<dbReference type="Gene3D" id="2.130.10.10">
    <property type="entry name" value="YVTN repeat-like/Quinoprotein amine dehydrogenase"/>
    <property type="match status" value="1"/>
</dbReference>
<keyword evidence="4" id="KW-1185">Reference proteome</keyword>
<evidence type="ECO:0000256" key="2">
    <source>
        <dbReference type="SAM" id="Phobius"/>
    </source>
</evidence>
<feature type="transmembrane region" description="Helical" evidence="2">
    <location>
        <begin position="868"/>
        <end position="887"/>
    </location>
</feature>
<dbReference type="EMBL" id="WTPW01000757">
    <property type="protein sequence ID" value="KAF0482721.1"/>
    <property type="molecule type" value="Genomic_DNA"/>
</dbReference>
<dbReference type="PANTHER" id="PTHR10582:SF2">
    <property type="entry name" value="INACTIVE"/>
    <property type="match status" value="1"/>
</dbReference>
<reference evidence="3 4" key="1">
    <citation type="journal article" date="2019" name="Environ. Microbiol.">
        <title>At the nexus of three kingdoms: the genome of the mycorrhizal fungus Gigaspora margarita provides insights into plant, endobacterial and fungal interactions.</title>
        <authorList>
            <person name="Venice F."/>
            <person name="Ghignone S."/>
            <person name="Salvioli di Fossalunga A."/>
            <person name="Amselem J."/>
            <person name="Novero M."/>
            <person name="Xianan X."/>
            <person name="Sedzielewska Toro K."/>
            <person name="Morin E."/>
            <person name="Lipzen A."/>
            <person name="Grigoriev I.V."/>
            <person name="Henrissat B."/>
            <person name="Martin F.M."/>
            <person name="Bonfante P."/>
        </authorList>
    </citation>
    <scope>NUCLEOTIDE SEQUENCE [LARGE SCALE GENOMIC DNA]</scope>
    <source>
        <strain evidence="3 4">BEG34</strain>
    </source>
</reference>
<protein>
    <submittedName>
        <fullName evidence="3">Transient receptor potential cation channel subfamily a member 1-like</fullName>
    </submittedName>
</protein>
<dbReference type="Proteomes" id="UP000439903">
    <property type="component" value="Unassembled WGS sequence"/>
</dbReference>
<keyword evidence="2" id="KW-0812">Transmembrane</keyword>
<organism evidence="3 4">
    <name type="scientific">Gigaspora margarita</name>
    <dbReference type="NCBI Taxonomy" id="4874"/>
    <lineage>
        <taxon>Eukaryota</taxon>
        <taxon>Fungi</taxon>
        <taxon>Fungi incertae sedis</taxon>
        <taxon>Mucoromycota</taxon>
        <taxon>Glomeromycotina</taxon>
        <taxon>Glomeromycetes</taxon>
        <taxon>Diversisporales</taxon>
        <taxon>Gigasporaceae</taxon>
        <taxon>Gigaspora</taxon>
    </lineage>
</organism>
<keyword evidence="2" id="KW-0472">Membrane</keyword>
<comment type="caution">
    <text evidence="3">The sequence shown here is derived from an EMBL/GenBank/DDBJ whole genome shotgun (WGS) entry which is preliminary data.</text>
</comment>
<feature type="transmembrane region" description="Helical" evidence="2">
    <location>
        <begin position="932"/>
        <end position="952"/>
    </location>
</feature>
<sequence>MSEQTGFTSHVDQLTNHATNIVKYYSKLWLRIFVLYKEAILSLQAFIPFKNVYYKIIMENSQFIVQINVNFSEIICSPQMKYVAALSKENVSIWSIVNMVNKKKQIAINKIYTESENSRLFAISDNGLISIKLNRKSPYNFEIHNFITEKKILLHFPDRQKEIDILSFIDNGDLVMINAQIYRAYVFSDKKKDNKWTCKSMIELKYFKKIHITPKGKFIIYNDTIHEITIWDIESLSIETHILTEWDYALESIGFSDDEKLLIARAKQINDIKMRIYIFSTKTWSNLTYYEIPQKEIPIIKVDFHLLASEKGERLLIITCDSLMNRELFLMDPYTLVNPINADELFNKSSQTKIQDPYIIKADKIIYTVGEELFVKDLVCDNWIDYLRKDLGDKNSFMTPSKDTIETIMDGLNNTNWAYSESQEFLGHLIQWKLDCNNESVVLEAKYNHEKEWKSVDNLDILPSFYHCGKKFILWCKILKNDDLVMATQIGVIIWTVKSTKEPKEPKKPKYIIKMHYYWNDWNLKNWNNWDGYLEKIDFENTNIKELFTNKSPERILPASNYLIVCKNLDIKFGKDKLTLFEDFLERNIDEEFYLTCYGKNLMKALVFINDELWIRDLGNYCMKAIIKEQEINKKEYTTHMIFRISLLSIILGHFSKLSENHPTFIANILARMAFVLPYMTPNPKSTSSHLSGHGVYCHLSRTTFIDIYISNIFNHCNKIKIWFIKLLENYYYESHSSIKLIFPLPKFVSYPMDYNFWNELLWPKSNCFVNLNSIEMVNYEFYKYINGEALLEFKWNTYGRRYYLIIWTIYTIFLCSFTIAATLTGKISRNSVHTLLKVTICLGFWHLFFELRQFIYSPKLYISNIQNFFDLCAFIFTIIASFIWLHKNEMPTSLVAITTLLLEIKFLLFFQVIGFTGIHFPMIFGVVQRAISFLMILGFIMFAFAHSLYLLLRPADNTFDSTSEEFSSFITAILAVYMMLTGNIK</sequence>
<name>A0A8H4ADG6_GIGMA</name>
<feature type="transmembrane region" description="Helical" evidence="2">
    <location>
        <begin position="803"/>
        <end position="824"/>
    </location>
</feature>
<feature type="transmembrane region" description="Helical" evidence="2">
    <location>
        <begin position="836"/>
        <end position="856"/>
    </location>
</feature>
<proteinExistence type="predicted"/>
<dbReference type="InterPro" id="IPR024862">
    <property type="entry name" value="TRPV"/>
</dbReference>
<dbReference type="AlphaFoldDB" id="A0A8H4ADG6"/>
<keyword evidence="2" id="KW-1133">Transmembrane helix</keyword>
<dbReference type="PANTHER" id="PTHR10582">
    <property type="entry name" value="TRANSIENT RECEPTOR POTENTIAL ION CHANNEL PROTEIN"/>
    <property type="match status" value="1"/>
</dbReference>
<dbReference type="GO" id="GO:0005886">
    <property type="term" value="C:plasma membrane"/>
    <property type="evidence" value="ECO:0007669"/>
    <property type="project" value="TreeGrafter"/>
</dbReference>
<gene>
    <name evidence="3" type="ORF">F8M41_023373</name>
</gene>
<dbReference type="GO" id="GO:0098703">
    <property type="term" value="P:calcium ion import across plasma membrane"/>
    <property type="evidence" value="ECO:0007669"/>
    <property type="project" value="TreeGrafter"/>
</dbReference>
<keyword evidence="3" id="KW-0675">Receptor</keyword>
<dbReference type="GO" id="GO:0005262">
    <property type="term" value="F:calcium channel activity"/>
    <property type="evidence" value="ECO:0007669"/>
    <property type="project" value="TreeGrafter"/>
</dbReference>
<accession>A0A8H4ADG6</accession>
<evidence type="ECO:0000313" key="3">
    <source>
        <dbReference type="EMBL" id="KAF0482721.1"/>
    </source>
</evidence>
<dbReference type="InterPro" id="IPR015943">
    <property type="entry name" value="WD40/YVTN_repeat-like_dom_sf"/>
</dbReference>
<evidence type="ECO:0000256" key="1">
    <source>
        <dbReference type="ARBA" id="ARBA00022737"/>
    </source>
</evidence>
<feature type="transmembrane region" description="Helical" evidence="2">
    <location>
        <begin position="967"/>
        <end position="985"/>
    </location>
</feature>
<evidence type="ECO:0000313" key="4">
    <source>
        <dbReference type="Proteomes" id="UP000439903"/>
    </source>
</evidence>
<dbReference type="OrthoDB" id="6068913at2759"/>